<keyword evidence="1" id="KW-0472">Membrane</keyword>
<keyword evidence="1" id="KW-1133">Transmembrane helix</keyword>
<dbReference type="AlphaFoldDB" id="A0A2H4UEA4"/>
<evidence type="ECO:0000256" key="1">
    <source>
        <dbReference type="SAM" id="Phobius"/>
    </source>
</evidence>
<keyword evidence="2" id="KW-0614">Plasmid</keyword>
<feature type="transmembrane region" description="Helical" evidence="1">
    <location>
        <begin position="6"/>
        <end position="30"/>
    </location>
</feature>
<protein>
    <submittedName>
        <fullName evidence="2">Uncharacterized protein</fullName>
    </submittedName>
</protein>
<organism evidence="2">
    <name type="scientific">Enterobacter sp. HP19</name>
    <dbReference type="NCBI Taxonomy" id="1811975"/>
    <lineage>
        <taxon>Bacteria</taxon>
        <taxon>Pseudomonadati</taxon>
        <taxon>Pseudomonadota</taxon>
        <taxon>Gammaproteobacteria</taxon>
        <taxon>Enterobacterales</taxon>
        <taxon>Enterobacteriaceae</taxon>
        <taxon>Enterobacter</taxon>
    </lineage>
</organism>
<evidence type="ECO:0000313" key="2">
    <source>
        <dbReference type="EMBL" id="ATZ71585.1"/>
    </source>
</evidence>
<reference evidence="2" key="1">
    <citation type="submission" date="2017-09" db="EMBL/GenBank/DDBJ databases">
        <title>Bacteria from fildes peninsula of king george island (maritime Antarctica), carry class 1 integrons and antibiotic resistance cassettes in conjugative plasmids.</title>
        <authorList>
            <person name="Antelo V.B."/>
            <person name="Batista S.B."/>
            <person name="Guerout A.M."/>
            <person name="Mazel D."/>
            <person name="Romero V."/>
            <person name="Sotelo Silveira J."/>
        </authorList>
    </citation>
    <scope>NUCLEOTIDE SEQUENCE</scope>
    <source>
        <strain evidence="2">HP19</strain>
        <plasmid evidence="2">unnamed</plasmid>
    </source>
</reference>
<proteinExistence type="predicted"/>
<geneLocation type="plasmid" evidence="2">
    <name>unnamed</name>
</geneLocation>
<name>A0A2H4UEA4_9ENTR</name>
<dbReference type="EMBL" id="MF957312">
    <property type="protein sequence ID" value="ATZ71585.1"/>
    <property type="molecule type" value="Genomic_DNA"/>
</dbReference>
<sequence length="45" mass="4887">MKTNKLIPLFISFLIAGSMLLLVVTIVFMMSGFHGLVILMAGNGF</sequence>
<accession>A0A2H4UEA4</accession>
<keyword evidence="1" id="KW-0812">Transmembrane</keyword>